<evidence type="ECO:0000256" key="1">
    <source>
        <dbReference type="ARBA" id="ARBA00004245"/>
    </source>
</evidence>
<dbReference type="GO" id="GO:0035371">
    <property type="term" value="C:microtubule plus-end"/>
    <property type="evidence" value="ECO:0007669"/>
    <property type="project" value="UniProtKB-ARBA"/>
</dbReference>
<dbReference type="InterPro" id="IPR036133">
    <property type="entry name" value="EB1_C_sf"/>
</dbReference>
<sequence length="323" mass="36981">MIASKSELISWINSTFDLNYTKVDQCGNGVVYCLIFNSLYPNIINPAKINTNPKTDFQILNNFKLLQFGFNKVNINRNINVDKLIKCRLQDNLEFLQWFSRLWDEKNNSRPISKSSNVSSSRPSPRTSLRPSPRPSILTHHNQHPISRQSLTIKPQLPKESPKPSPKPSTNITPITKTTTTTKHTPIDKSNEISSLLNKIENLEKFKDGLEIERNFYFDKLRDIEILCQNLLQSKNSINLSTNDLINDILEIMYATEDGFLPPESDDIEQDQENNQDHDHDTNQDTEITTTLSNSPNSITSPIPINNSFNNSINNDFLDDETF</sequence>
<reference evidence="13 14" key="1">
    <citation type="journal article" date="2023" name="Elife">
        <title>Identification of key yeast species and microbe-microbe interactions impacting larval growth of Drosophila in the wild.</title>
        <authorList>
            <person name="Mure A."/>
            <person name="Sugiura Y."/>
            <person name="Maeda R."/>
            <person name="Honda K."/>
            <person name="Sakurai N."/>
            <person name="Takahashi Y."/>
            <person name="Watada M."/>
            <person name="Katoh T."/>
            <person name="Gotoh A."/>
            <person name="Gotoh Y."/>
            <person name="Taniguchi I."/>
            <person name="Nakamura K."/>
            <person name="Hayashi T."/>
            <person name="Katayama T."/>
            <person name="Uemura T."/>
            <person name="Hattori Y."/>
        </authorList>
    </citation>
    <scope>NUCLEOTIDE SEQUENCE [LARGE SCALE GENOMIC DNA]</scope>
    <source>
        <strain evidence="13 14">PK-24</strain>
    </source>
</reference>
<keyword evidence="4" id="KW-0132">Cell division</keyword>
<keyword evidence="14" id="KW-1185">Reference proteome</keyword>
<feature type="compositionally biased region" description="Low complexity" evidence="10">
    <location>
        <begin position="168"/>
        <end position="184"/>
    </location>
</feature>
<protein>
    <submittedName>
        <fullName evidence="13">Microtubule-binding protein</fullName>
    </submittedName>
</protein>
<dbReference type="SUPFAM" id="SSF47576">
    <property type="entry name" value="Calponin-homology domain, CH-domain"/>
    <property type="match status" value="1"/>
</dbReference>
<evidence type="ECO:0000259" key="11">
    <source>
        <dbReference type="PROSITE" id="PS50021"/>
    </source>
</evidence>
<dbReference type="GO" id="GO:0072686">
    <property type="term" value="C:mitotic spindle"/>
    <property type="evidence" value="ECO:0007669"/>
    <property type="project" value="UniProtKB-ARBA"/>
</dbReference>
<feature type="region of interest" description="Disordered" evidence="10">
    <location>
        <begin position="107"/>
        <end position="187"/>
    </location>
</feature>
<evidence type="ECO:0000256" key="5">
    <source>
        <dbReference type="ARBA" id="ARBA00022701"/>
    </source>
</evidence>
<dbReference type="PANTHER" id="PTHR10623">
    <property type="entry name" value="MICROTUBULE-ASSOCIATED PROTEIN RP/EB FAMILY MEMBER"/>
    <property type="match status" value="1"/>
</dbReference>
<keyword evidence="3" id="KW-0963">Cytoplasm</keyword>
<feature type="region of interest" description="Disordered" evidence="10">
    <location>
        <begin position="260"/>
        <end position="306"/>
    </location>
</feature>
<name>A0AAV5R8G4_PICKL</name>
<feature type="compositionally biased region" description="Polar residues" evidence="10">
    <location>
        <begin position="144"/>
        <end position="153"/>
    </location>
</feature>
<comment type="similarity">
    <text evidence="2">Belongs to the MAPRE family.</text>
</comment>
<evidence type="ECO:0000256" key="9">
    <source>
        <dbReference type="PROSITE-ProRule" id="PRU00576"/>
    </source>
</evidence>
<evidence type="ECO:0000313" key="14">
    <source>
        <dbReference type="Proteomes" id="UP001378960"/>
    </source>
</evidence>
<feature type="domain" description="Calponin-homology (CH)" evidence="11">
    <location>
        <begin position="2"/>
        <end position="104"/>
    </location>
</feature>
<dbReference type="GO" id="GO:0051301">
    <property type="term" value="P:cell division"/>
    <property type="evidence" value="ECO:0007669"/>
    <property type="project" value="UniProtKB-KW"/>
</dbReference>
<comment type="caution">
    <text evidence="13">The sequence shown here is derived from an EMBL/GenBank/DDBJ whole genome shotgun (WGS) entry which is preliminary data.</text>
</comment>
<dbReference type="GO" id="GO:0030473">
    <property type="term" value="P:nuclear migration along microtubule"/>
    <property type="evidence" value="ECO:0007669"/>
    <property type="project" value="UniProtKB-ARBA"/>
</dbReference>
<evidence type="ECO:0000256" key="7">
    <source>
        <dbReference type="ARBA" id="ARBA00023212"/>
    </source>
</evidence>
<evidence type="ECO:0000256" key="8">
    <source>
        <dbReference type="ARBA" id="ARBA00023306"/>
    </source>
</evidence>
<organism evidence="13 14">
    <name type="scientific">Pichia kluyveri</name>
    <name type="common">Yeast</name>
    <dbReference type="NCBI Taxonomy" id="36015"/>
    <lineage>
        <taxon>Eukaryota</taxon>
        <taxon>Fungi</taxon>
        <taxon>Dikarya</taxon>
        <taxon>Ascomycota</taxon>
        <taxon>Saccharomycotina</taxon>
        <taxon>Pichiomycetes</taxon>
        <taxon>Pichiales</taxon>
        <taxon>Pichiaceae</taxon>
        <taxon>Pichia</taxon>
    </lineage>
</organism>
<evidence type="ECO:0000256" key="10">
    <source>
        <dbReference type="SAM" id="MobiDB-lite"/>
    </source>
</evidence>
<dbReference type="Pfam" id="PF03271">
    <property type="entry name" value="EB1"/>
    <property type="match status" value="1"/>
</dbReference>
<dbReference type="InterPro" id="IPR027328">
    <property type="entry name" value="MAPRE"/>
</dbReference>
<dbReference type="EMBL" id="BTGB01000009">
    <property type="protein sequence ID" value="GMM47556.1"/>
    <property type="molecule type" value="Genomic_DNA"/>
</dbReference>
<evidence type="ECO:0000313" key="13">
    <source>
        <dbReference type="EMBL" id="GMM47556.1"/>
    </source>
</evidence>
<evidence type="ECO:0000256" key="4">
    <source>
        <dbReference type="ARBA" id="ARBA00022618"/>
    </source>
</evidence>
<dbReference type="Gene3D" id="1.20.5.1430">
    <property type="match status" value="1"/>
</dbReference>
<dbReference type="GO" id="GO:0051010">
    <property type="term" value="F:microtubule plus-end binding"/>
    <property type="evidence" value="ECO:0007669"/>
    <property type="project" value="UniProtKB-ARBA"/>
</dbReference>
<feature type="compositionally biased region" description="Acidic residues" evidence="10">
    <location>
        <begin position="264"/>
        <end position="274"/>
    </location>
</feature>
<keyword evidence="8" id="KW-0131">Cell cycle</keyword>
<dbReference type="GO" id="GO:0051233">
    <property type="term" value="C:spindle midzone"/>
    <property type="evidence" value="ECO:0007669"/>
    <property type="project" value="UniProtKB-ARBA"/>
</dbReference>
<dbReference type="Gene3D" id="1.10.418.10">
    <property type="entry name" value="Calponin-like domain"/>
    <property type="match status" value="1"/>
</dbReference>
<dbReference type="PROSITE" id="PS50021">
    <property type="entry name" value="CH"/>
    <property type="match status" value="1"/>
</dbReference>
<evidence type="ECO:0000256" key="6">
    <source>
        <dbReference type="ARBA" id="ARBA00022776"/>
    </source>
</evidence>
<evidence type="ECO:0000256" key="2">
    <source>
        <dbReference type="ARBA" id="ARBA00010729"/>
    </source>
</evidence>
<dbReference type="AlphaFoldDB" id="A0AAV5R8G4"/>
<dbReference type="Proteomes" id="UP001378960">
    <property type="component" value="Unassembled WGS sequence"/>
</dbReference>
<evidence type="ECO:0000256" key="3">
    <source>
        <dbReference type="ARBA" id="ARBA00022490"/>
    </source>
</evidence>
<comment type="subcellular location">
    <subcellularLocation>
        <location evidence="1">Cytoplasm</location>
        <location evidence="1">Cytoskeleton</location>
    </subcellularLocation>
</comment>
<feature type="compositionally biased region" description="Low complexity" evidence="10">
    <location>
        <begin position="109"/>
        <end position="131"/>
    </location>
</feature>
<dbReference type="InterPro" id="IPR004953">
    <property type="entry name" value="EB1_C"/>
</dbReference>
<dbReference type="GO" id="GO:0035372">
    <property type="term" value="P:protein localization to microtubule"/>
    <property type="evidence" value="ECO:0007669"/>
    <property type="project" value="UniProtKB-ARBA"/>
</dbReference>
<evidence type="ECO:0000259" key="12">
    <source>
        <dbReference type="PROSITE" id="PS51230"/>
    </source>
</evidence>
<feature type="domain" description="EB1 C-terminal" evidence="12">
    <location>
        <begin position="185"/>
        <end position="262"/>
    </location>
</feature>
<keyword evidence="5 9" id="KW-0493">Microtubule</keyword>
<keyword evidence="6" id="KW-0498">Mitosis</keyword>
<dbReference type="FunFam" id="1.10.418.10:FF:000028">
    <property type="entry name" value="RP/EB family microtubule-associated protein"/>
    <property type="match status" value="1"/>
</dbReference>
<proteinExistence type="inferred from homology"/>
<dbReference type="InterPro" id="IPR036872">
    <property type="entry name" value="CH_dom_sf"/>
</dbReference>
<dbReference type="Pfam" id="PF00307">
    <property type="entry name" value="CH"/>
    <property type="match status" value="1"/>
</dbReference>
<dbReference type="SUPFAM" id="SSF140612">
    <property type="entry name" value="EB1 dimerisation domain-like"/>
    <property type="match status" value="1"/>
</dbReference>
<feature type="compositionally biased region" description="Low complexity" evidence="10">
    <location>
        <begin position="285"/>
        <end position="306"/>
    </location>
</feature>
<accession>A0AAV5R8G4</accession>
<dbReference type="InterPro" id="IPR001715">
    <property type="entry name" value="CH_dom"/>
</dbReference>
<keyword evidence="7" id="KW-0206">Cytoskeleton</keyword>
<dbReference type="PROSITE" id="PS51230">
    <property type="entry name" value="EB1_C"/>
    <property type="match status" value="1"/>
</dbReference>
<gene>
    <name evidence="13" type="ORF">DAPK24_041540</name>
</gene>
<dbReference type="GO" id="GO:0007010">
    <property type="term" value="P:cytoskeleton organization"/>
    <property type="evidence" value="ECO:0007669"/>
    <property type="project" value="UniProtKB-ARBA"/>
</dbReference>